<feature type="compositionally biased region" description="Low complexity" evidence="7">
    <location>
        <begin position="659"/>
        <end position="679"/>
    </location>
</feature>
<gene>
    <name evidence="9" type="ORF">DFQ27_006437</name>
</gene>
<dbReference type="InterPro" id="IPR051681">
    <property type="entry name" value="Ser/Thr_Kinases-Pseudokinases"/>
</dbReference>
<reference evidence="9" key="1">
    <citation type="journal article" date="2020" name="Fungal Divers.">
        <title>Resolving the Mortierellaceae phylogeny through synthesis of multi-gene phylogenetics and phylogenomics.</title>
        <authorList>
            <person name="Vandepol N."/>
            <person name="Liber J."/>
            <person name="Desiro A."/>
            <person name="Na H."/>
            <person name="Kennedy M."/>
            <person name="Barry K."/>
            <person name="Grigoriev I.V."/>
            <person name="Miller A.N."/>
            <person name="O'Donnell K."/>
            <person name="Stajich J.E."/>
            <person name="Bonito G."/>
        </authorList>
    </citation>
    <scope>NUCLEOTIDE SEQUENCE</scope>
    <source>
        <strain evidence="9">BC1065</strain>
    </source>
</reference>
<feature type="compositionally biased region" description="Basic residues" evidence="7">
    <location>
        <begin position="1403"/>
        <end position="1413"/>
    </location>
</feature>
<dbReference type="InterPro" id="IPR001245">
    <property type="entry name" value="Ser-Thr/Tyr_kinase_cat_dom"/>
</dbReference>
<keyword evidence="6" id="KW-0040">ANK repeat</keyword>
<keyword evidence="2" id="KW-0808">Transferase</keyword>
<feature type="compositionally biased region" description="Polar residues" evidence="7">
    <location>
        <begin position="331"/>
        <end position="342"/>
    </location>
</feature>
<evidence type="ECO:0000313" key="9">
    <source>
        <dbReference type="EMBL" id="KAG0255097.1"/>
    </source>
</evidence>
<evidence type="ECO:0000256" key="5">
    <source>
        <dbReference type="ARBA" id="ARBA00022840"/>
    </source>
</evidence>
<feature type="compositionally biased region" description="Polar residues" evidence="7">
    <location>
        <begin position="680"/>
        <end position="699"/>
    </location>
</feature>
<evidence type="ECO:0000256" key="7">
    <source>
        <dbReference type="SAM" id="MobiDB-lite"/>
    </source>
</evidence>
<evidence type="ECO:0000256" key="1">
    <source>
        <dbReference type="ARBA" id="ARBA00005843"/>
    </source>
</evidence>
<proteinExistence type="inferred from homology"/>
<dbReference type="PANTHER" id="PTHR44329">
    <property type="entry name" value="SERINE/THREONINE-PROTEIN KINASE TNNI3K-RELATED"/>
    <property type="match status" value="1"/>
</dbReference>
<dbReference type="EMBL" id="JAAAJB010000479">
    <property type="protein sequence ID" value="KAG0255097.1"/>
    <property type="molecule type" value="Genomic_DNA"/>
</dbReference>
<feature type="compositionally biased region" description="Gly residues" evidence="7">
    <location>
        <begin position="1380"/>
        <end position="1392"/>
    </location>
</feature>
<accession>A0A9P6PZC2</accession>
<dbReference type="Proteomes" id="UP000807716">
    <property type="component" value="Unassembled WGS sequence"/>
</dbReference>
<sequence>MVNDRSASAQMRKNTRAEEWLKNAVKDKHVRLIPFSEISKVKYNVAKGGSGTIHLGAWRNMHIAIKEQHNTNDLIKELKMHKQVHDSNYIVKFFGITKHPLTQDTCIVMQFAENGCLQDYLETHNVSIPWLTKYRLAWEVSSGLDFIHRENIFHTDLHSRNILIDTDGKALITDFGLSKSVNKTIYTTKAGLFGVVPYVAPERMQNPGETYTAKCDIYSLGVIFWELSSCVIPFEDQLQDVMLAFKIIAGAREKTVVGTAVEYEMLYRRCWDGLPQNRPTMEIVLSELVEMLAAEQRNPRLAPPRPRSPKPSRPLSSDSLIAPSTPFPYDNESQSSPENTNHVRPESPVVPNARLPPRQQSIAQIAEAVQGIPSVPSLPEPTRTGMRVSFIDNLEPGKEKAGKESPSGANNNNNAVPAAPASTAKNNRDNESKPKEDSNTDPSLNHLNNNNNTATGNNDSNNSNNDNANITVAPNAIPPQEPRVPGLPETASLALASGLSMDKVVNKLKPNAKTIATISPPPPGAPPPPPSQPPHNARPVSPPRQRAPAGPTRFSRAMIPPPPTGAPPVKVSPTMGPLVRPPPGPPPVQTAVGATNSPSSPSSPAPPSTPSPSAAAAAAAANGTTVPNALPNGPGLGPNLPAMTPPKASAPPSRQAPDYTPSTTYTPSSSSKTQPPKKQGSFTEARSQASPLSLPSESRPTPVRQIMGFNVATPLAPIWNKRPTPAAAEAKESSTGAGGAGGASAGAAPRAPQQIQPPPASQRDQQRPLSYLTLEVGSTEDSLMDAIISQVTMGHSGSPSTTPSPSMSPSPAPSSSGAAAGGGGNHIVQPHKIAQAMMGGAGGGGGQSTERSRANTPDPYRQDADLSGLAGKSSRRIDIAPSGGGGGGASSPAMNALDATTSAAATRRPSPELSPMLCGQSAQGFPVVNAPLAPLISRNAQKEAHKNQESMQRADTNGAAISPRSTSEDSEGDELRSITESKGSLRSGVEGNTKNKVQVDNFYSLVDPYKDLHLSEQSDFFTAVTNSDFDLVERMLGLIPSLVNETNTFWPYPTPIVMAARSRLPMETMKLLKKYGAILDKGDRNLSTVLHYVCEKYPEPMEAVLFLATSGADCNAVDNKKRTPLMSLLQNTHIQQTRTMLDAIRVLFKYGAHARAVDHQNKTVLHYAIQHCREPTPVMELLLKRGAEVNARDASKSTPLHLVLERMDNEELVQLLLLYGADPGLKNGGKRNALCIAAEHLRVMSAWFLLENDLLSSSPDNIKKATEFCSKADGPDKSAKPLFKNLLSDWQGKEGKIRRIQLAQDCIMRVQRTPDMKTIDQTQVALEFLEHAGVPLYPSGSSSTTNGGAGAGPGANGVIDGSSKAGGVYMGDGVSGGGNVGGGGNTGGGGGFLSKSGRGNNNNHHHHHHHHNHNNSINGTGHHHHHHHHQYRPTNNGAVQELRVAEGVEPLKQIMVPVKTAQQMGKEQQEAASRIAFIQKNNGIW</sequence>
<evidence type="ECO:0000313" key="10">
    <source>
        <dbReference type="Proteomes" id="UP000807716"/>
    </source>
</evidence>
<evidence type="ECO:0000256" key="6">
    <source>
        <dbReference type="PROSITE-ProRule" id="PRU00023"/>
    </source>
</evidence>
<dbReference type="SUPFAM" id="SSF56112">
    <property type="entry name" value="Protein kinase-like (PK-like)"/>
    <property type="match status" value="1"/>
</dbReference>
<dbReference type="Gene3D" id="1.25.40.20">
    <property type="entry name" value="Ankyrin repeat-containing domain"/>
    <property type="match status" value="2"/>
</dbReference>
<comment type="similarity">
    <text evidence="1">Belongs to the protein kinase superfamily. TKL Ser/Thr protein kinase family.</text>
</comment>
<evidence type="ECO:0000256" key="3">
    <source>
        <dbReference type="ARBA" id="ARBA00022741"/>
    </source>
</evidence>
<feature type="compositionally biased region" description="Low complexity" evidence="7">
    <location>
        <begin position="567"/>
        <end position="578"/>
    </location>
</feature>
<feature type="domain" description="Protein kinase" evidence="8">
    <location>
        <begin position="39"/>
        <end position="292"/>
    </location>
</feature>
<evidence type="ECO:0000259" key="8">
    <source>
        <dbReference type="PROSITE" id="PS50011"/>
    </source>
</evidence>
<feature type="compositionally biased region" description="Low complexity" evidence="7">
    <location>
        <begin position="405"/>
        <end position="425"/>
    </location>
</feature>
<dbReference type="InterPro" id="IPR002110">
    <property type="entry name" value="Ankyrin_rpt"/>
</dbReference>
<feature type="region of interest" description="Disordered" evidence="7">
    <location>
        <begin position="296"/>
        <end position="354"/>
    </location>
</feature>
<keyword evidence="5" id="KW-0067">ATP-binding</keyword>
<comment type="caution">
    <text evidence="9">The sequence shown here is derived from an EMBL/GenBank/DDBJ whole genome shotgun (WGS) entry which is preliminary data.</text>
</comment>
<dbReference type="Pfam" id="PF07714">
    <property type="entry name" value="PK_Tyr_Ser-Thr"/>
    <property type="match status" value="1"/>
</dbReference>
<feature type="compositionally biased region" description="Low complexity" evidence="7">
    <location>
        <begin position="796"/>
        <end position="805"/>
    </location>
</feature>
<feature type="compositionally biased region" description="Low complexity" evidence="7">
    <location>
        <begin position="611"/>
        <end position="642"/>
    </location>
</feature>
<feature type="compositionally biased region" description="Low complexity" evidence="7">
    <location>
        <begin position="899"/>
        <end position="908"/>
    </location>
</feature>
<feature type="repeat" description="ANK" evidence="6">
    <location>
        <begin position="1195"/>
        <end position="1228"/>
    </location>
</feature>
<dbReference type="OrthoDB" id="194358at2759"/>
<dbReference type="InterPro" id="IPR011009">
    <property type="entry name" value="Kinase-like_dom_sf"/>
</dbReference>
<feature type="compositionally biased region" description="Polar residues" evidence="7">
    <location>
        <begin position="980"/>
        <end position="991"/>
    </location>
</feature>
<protein>
    <recommendedName>
        <fullName evidence="8">Protein kinase domain-containing protein</fullName>
    </recommendedName>
</protein>
<organism evidence="9 10">
    <name type="scientific">Actinomortierella ambigua</name>
    <dbReference type="NCBI Taxonomy" id="1343610"/>
    <lineage>
        <taxon>Eukaryota</taxon>
        <taxon>Fungi</taxon>
        <taxon>Fungi incertae sedis</taxon>
        <taxon>Mucoromycota</taxon>
        <taxon>Mortierellomycotina</taxon>
        <taxon>Mortierellomycetes</taxon>
        <taxon>Mortierellales</taxon>
        <taxon>Mortierellaceae</taxon>
        <taxon>Actinomortierella</taxon>
    </lineage>
</organism>
<dbReference type="SUPFAM" id="SSF48403">
    <property type="entry name" value="Ankyrin repeat"/>
    <property type="match status" value="1"/>
</dbReference>
<feature type="compositionally biased region" description="Pro residues" evidence="7">
    <location>
        <begin position="601"/>
        <end position="610"/>
    </location>
</feature>
<feature type="region of interest" description="Disordered" evidence="7">
    <location>
        <begin position="1380"/>
        <end position="1433"/>
    </location>
</feature>
<dbReference type="PANTHER" id="PTHR44329:SF288">
    <property type="entry name" value="MITOGEN-ACTIVATED PROTEIN KINASE KINASE KINASE 20"/>
    <property type="match status" value="1"/>
</dbReference>
<dbReference type="PROSITE" id="PS50011">
    <property type="entry name" value="PROTEIN_KINASE_DOM"/>
    <property type="match status" value="1"/>
</dbReference>
<feature type="compositionally biased region" description="Low complexity" evidence="7">
    <location>
        <begin position="1393"/>
        <end position="1402"/>
    </location>
</feature>
<feature type="compositionally biased region" description="Pro residues" evidence="7">
    <location>
        <begin position="579"/>
        <end position="588"/>
    </location>
</feature>
<dbReference type="GO" id="GO:0004674">
    <property type="term" value="F:protein serine/threonine kinase activity"/>
    <property type="evidence" value="ECO:0007669"/>
    <property type="project" value="TreeGrafter"/>
</dbReference>
<evidence type="ECO:0000256" key="2">
    <source>
        <dbReference type="ARBA" id="ARBA00022679"/>
    </source>
</evidence>
<feature type="region of interest" description="Disordered" evidence="7">
    <location>
        <begin position="396"/>
        <end position="487"/>
    </location>
</feature>
<dbReference type="InterPro" id="IPR036770">
    <property type="entry name" value="Ankyrin_rpt-contain_sf"/>
</dbReference>
<dbReference type="PROSITE" id="PS50088">
    <property type="entry name" value="ANK_REPEAT"/>
    <property type="match status" value="2"/>
</dbReference>
<feature type="compositionally biased region" description="Pro residues" evidence="7">
    <location>
        <begin position="519"/>
        <end position="533"/>
    </location>
</feature>
<dbReference type="InterPro" id="IPR000719">
    <property type="entry name" value="Prot_kinase_dom"/>
</dbReference>
<feature type="compositionally biased region" description="Pro residues" evidence="7">
    <location>
        <begin position="301"/>
        <end position="312"/>
    </location>
</feature>
<feature type="repeat" description="ANK" evidence="6">
    <location>
        <begin position="1160"/>
        <end position="1194"/>
    </location>
</feature>
<dbReference type="Gene3D" id="1.10.510.10">
    <property type="entry name" value="Transferase(Phosphotransferase) domain 1"/>
    <property type="match status" value="1"/>
</dbReference>
<feature type="compositionally biased region" description="Low complexity" evidence="7">
    <location>
        <begin position="440"/>
        <end position="469"/>
    </location>
</feature>
<name>A0A9P6PZC2_9FUNG</name>
<keyword evidence="3" id="KW-0547">Nucleotide-binding</keyword>
<keyword evidence="4" id="KW-0418">Kinase</keyword>
<feature type="region of interest" description="Disordered" evidence="7">
    <location>
        <begin position="941"/>
        <end position="991"/>
    </location>
</feature>
<feature type="region of interest" description="Disordered" evidence="7">
    <location>
        <begin position="899"/>
        <end position="918"/>
    </location>
</feature>
<feature type="compositionally biased region" description="Basic and acidic residues" evidence="7">
    <location>
        <begin position="426"/>
        <end position="438"/>
    </location>
</feature>
<feature type="compositionally biased region" description="Low complexity" evidence="7">
    <location>
        <begin position="745"/>
        <end position="754"/>
    </location>
</feature>
<keyword evidence="10" id="KW-1185">Reference proteome</keyword>
<feature type="compositionally biased region" description="Basic residues" evidence="7">
    <location>
        <begin position="1421"/>
        <end position="1431"/>
    </location>
</feature>
<dbReference type="SMART" id="SM00248">
    <property type="entry name" value="ANK"/>
    <property type="match status" value="6"/>
</dbReference>
<feature type="region of interest" description="Disordered" evidence="7">
    <location>
        <begin position="514"/>
        <end position="894"/>
    </location>
</feature>
<dbReference type="Pfam" id="PF00023">
    <property type="entry name" value="Ank"/>
    <property type="match status" value="1"/>
</dbReference>
<evidence type="ECO:0000256" key="4">
    <source>
        <dbReference type="ARBA" id="ARBA00022777"/>
    </source>
</evidence>
<dbReference type="PROSITE" id="PS50297">
    <property type="entry name" value="ANK_REP_REGION"/>
    <property type="match status" value="2"/>
</dbReference>
<dbReference type="GO" id="GO:0005524">
    <property type="term" value="F:ATP binding"/>
    <property type="evidence" value="ECO:0007669"/>
    <property type="project" value="UniProtKB-KW"/>
</dbReference>
<dbReference type="Pfam" id="PF12796">
    <property type="entry name" value="Ank_2"/>
    <property type="match status" value="1"/>
</dbReference>